<dbReference type="PANTHER" id="PTHR30153">
    <property type="entry name" value="REPLICATIVE DNA HELICASE DNAB"/>
    <property type="match status" value="1"/>
</dbReference>
<dbReference type="InterPro" id="IPR036185">
    <property type="entry name" value="DNA_heli_DnaB-like_N_sf"/>
</dbReference>
<dbReference type="OrthoDB" id="9773982at2"/>
<evidence type="ECO:0000313" key="14">
    <source>
        <dbReference type="EMBL" id="ASU83556.1"/>
    </source>
</evidence>
<keyword evidence="4 12" id="KW-0547">Nucleotide-binding</keyword>
<dbReference type="GO" id="GO:0043139">
    <property type="term" value="F:5'-3' DNA helicase activity"/>
    <property type="evidence" value="ECO:0007669"/>
    <property type="project" value="UniProtKB-EC"/>
</dbReference>
<comment type="similarity">
    <text evidence="1 12">Belongs to the helicase family. DnaB subfamily.</text>
</comment>
<dbReference type="KEGG" id="ngv:CDO52_12840"/>
<dbReference type="RefSeq" id="WP_017616840.1">
    <property type="nucleotide sequence ID" value="NZ_ANBG01000025.1"/>
</dbReference>
<dbReference type="AlphaFoldDB" id="A0A223S609"/>
<evidence type="ECO:0000256" key="2">
    <source>
        <dbReference type="ARBA" id="ARBA00022515"/>
    </source>
</evidence>
<dbReference type="SUPFAM" id="SSF52540">
    <property type="entry name" value="P-loop containing nucleoside triphosphate hydrolases"/>
    <property type="match status" value="1"/>
</dbReference>
<keyword evidence="7 12" id="KW-0067">ATP-binding</keyword>
<evidence type="ECO:0000256" key="8">
    <source>
        <dbReference type="ARBA" id="ARBA00023125"/>
    </source>
</evidence>
<dbReference type="Gene3D" id="3.40.50.300">
    <property type="entry name" value="P-loop containing nucleotide triphosphate hydrolases"/>
    <property type="match status" value="1"/>
</dbReference>
<keyword evidence="8 12" id="KW-0238">DNA-binding</keyword>
<dbReference type="Gene3D" id="1.10.860.10">
    <property type="entry name" value="DNAb Helicase, Chain A"/>
    <property type="match status" value="1"/>
</dbReference>
<dbReference type="SUPFAM" id="SSF48024">
    <property type="entry name" value="N-terminal domain of DnaB helicase"/>
    <property type="match status" value="1"/>
</dbReference>
<evidence type="ECO:0000256" key="12">
    <source>
        <dbReference type="RuleBase" id="RU362085"/>
    </source>
</evidence>
<accession>A0A223S609</accession>
<dbReference type="InterPro" id="IPR007693">
    <property type="entry name" value="DNA_helicase_DnaB-like_N"/>
</dbReference>
<evidence type="ECO:0000256" key="10">
    <source>
        <dbReference type="ARBA" id="ARBA00048954"/>
    </source>
</evidence>
<feature type="domain" description="SF4 helicase" evidence="13">
    <location>
        <begin position="170"/>
        <end position="434"/>
    </location>
</feature>
<dbReference type="EMBL" id="CP022753">
    <property type="protein sequence ID" value="ASU83556.1"/>
    <property type="molecule type" value="Genomic_DNA"/>
</dbReference>
<evidence type="ECO:0000259" key="13">
    <source>
        <dbReference type="PROSITE" id="PS51199"/>
    </source>
</evidence>
<dbReference type="InterPro" id="IPR007692">
    <property type="entry name" value="DNA_helicase_DnaB"/>
</dbReference>
<dbReference type="GO" id="GO:0016887">
    <property type="term" value="F:ATP hydrolysis activity"/>
    <property type="evidence" value="ECO:0007669"/>
    <property type="project" value="RHEA"/>
</dbReference>
<name>A0A223S609_9ACTN</name>
<dbReference type="GO" id="GO:1990077">
    <property type="term" value="C:primosome complex"/>
    <property type="evidence" value="ECO:0007669"/>
    <property type="project" value="UniProtKB-UniRule"/>
</dbReference>
<evidence type="ECO:0000256" key="1">
    <source>
        <dbReference type="ARBA" id="ARBA00008428"/>
    </source>
</evidence>
<keyword evidence="9" id="KW-0413">Isomerase</keyword>
<dbReference type="InterPro" id="IPR016136">
    <property type="entry name" value="DNA_helicase_N/primase_C"/>
</dbReference>
<keyword evidence="5 12" id="KW-0378">Hydrolase</keyword>
<dbReference type="PANTHER" id="PTHR30153:SF2">
    <property type="entry name" value="REPLICATIVE DNA HELICASE"/>
    <property type="match status" value="1"/>
</dbReference>
<gene>
    <name evidence="14" type="primary">dnaB</name>
    <name evidence="14" type="ORF">CDO52_12840</name>
</gene>
<dbReference type="Proteomes" id="UP000215005">
    <property type="component" value="Chromosome"/>
</dbReference>
<dbReference type="CDD" id="cd00984">
    <property type="entry name" value="DnaB_C"/>
    <property type="match status" value="1"/>
</dbReference>
<sequence length="434" mass="48150">MSDAREMPWDLNAEQCVLEAMMLNRRAAEQIIDILQPRDFYRPAHQELFALLVELVTAGAEHGHVALAAQMRRAGSRIDPLYLAELDDKIPTAANGGYYAKIVADRAVQRRLVEVGTRIAHYGYDGVGDVTDLVSHARDAMDTVDTPVCDDTIATIGELFAPMVDELEKPEESGDAIELPYTDLQEVLGGLHPGQLMVIGARPSVGKTVVGVDIARHAAIRQGLRTVVFSLEMTKRELMHRIVSAEAQITITAIRNRSLRDAEWERMSAVQARFNESPLMLDDASNISLPHIRARLRHLARSRPVGLIVVDYLQLMDSPGRAENRQIEVAQMARGLKKLAGEFGAPVVLLSQLNRESTKRHDKKPILSDLRESGAVEQDSDIVVLLHRDDMHDRDSPRSGEIDLIVEKNRQGPRCTVTCAFQGHYSRVVDMAAG</sequence>
<keyword evidence="3 12" id="KW-0235">DNA replication</keyword>
<dbReference type="Pfam" id="PF03796">
    <property type="entry name" value="DnaB_C"/>
    <property type="match status" value="1"/>
</dbReference>
<dbReference type="PROSITE" id="PS51199">
    <property type="entry name" value="SF4_HELICASE"/>
    <property type="match status" value="1"/>
</dbReference>
<reference evidence="14 15" key="1">
    <citation type="submission" date="2017-08" db="EMBL/GenBank/DDBJ databases">
        <title>The complete genome sequence of Nocardiopsis gilva YIM 90087.</title>
        <authorList>
            <person name="Yin M."/>
            <person name="Tang S."/>
        </authorList>
    </citation>
    <scope>NUCLEOTIDE SEQUENCE [LARGE SCALE GENOMIC DNA]</scope>
    <source>
        <strain evidence="14 15">YIM 90087</strain>
    </source>
</reference>
<evidence type="ECO:0000256" key="4">
    <source>
        <dbReference type="ARBA" id="ARBA00022741"/>
    </source>
</evidence>
<dbReference type="GO" id="GO:0006269">
    <property type="term" value="P:DNA replication, synthesis of primer"/>
    <property type="evidence" value="ECO:0007669"/>
    <property type="project" value="UniProtKB-UniRule"/>
</dbReference>
<evidence type="ECO:0000256" key="7">
    <source>
        <dbReference type="ARBA" id="ARBA00022840"/>
    </source>
</evidence>
<protein>
    <recommendedName>
        <fullName evidence="11 12">Replicative DNA helicase</fullName>
        <ecNumber evidence="11 12">5.6.2.3</ecNumber>
    </recommendedName>
</protein>
<keyword evidence="15" id="KW-1185">Reference proteome</keyword>
<dbReference type="GO" id="GO:0005524">
    <property type="term" value="F:ATP binding"/>
    <property type="evidence" value="ECO:0007669"/>
    <property type="project" value="UniProtKB-UniRule"/>
</dbReference>
<dbReference type="GO" id="GO:0005829">
    <property type="term" value="C:cytosol"/>
    <property type="evidence" value="ECO:0007669"/>
    <property type="project" value="TreeGrafter"/>
</dbReference>
<dbReference type="InterPro" id="IPR027417">
    <property type="entry name" value="P-loop_NTPase"/>
</dbReference>
<evidence type="ECO:0000256" key="5">
    <source>
        <dbReference type="ARBA" id="ARBA00022801"/>
    </source>
</evidence>
<dbReference type="Pfam" id="PF00772">
    <property type="entry name" value="DnaB"/>
    <property type="match status" value="1"/>
</dbReference>
<dbReference type="GO" id="GO:0003677">
    <property type="term" value="F:DNA binding"/>
    <property type="evidence" value="ECO:0007669"/>
    <property type="project" value="UniProtKB-UniRule"/>
</dbReference>
<evidence type="ECO:0000313" key="15">
    <source>
        <dbReference type="Proteomes" id="UP000215005"/>
    </source>
</evidence>
<dbReference type="NCBIfam" id="TIGR00665">
    <property type="entry name" value="DnaB"/>
    <property type="match status" value="1"/>
</dbReference>
<evidence type="ECO:0000256" key="3">
    <source>
        <dbReference type="ARBA" id="ARBA00022705"/>
    </source>
</evidence>
<evidence type="ECO:0000256" key="11">
    <source>
        <dbReference type="NCBIfam" id="TIGR00665"/>
    </source>
</evidence>
<keyword evidence="6 12" id="KW-0347">Helicase</keyword>
<evidence type="ECO:0000256" key="9">
    <source>
        <dbReference type="ARBA" id="ARBA00023235"/>
    </source>
</evidence>
<comment type="catalytic activity">
    <reaction evidence="10 12">
        <text>ATP + H2O = ADP + phosphate + H(+)</text>
        <dbReference type="Rhea" id="RHEA:13065"/>
        <dbReference type="ChEBI" id="CHEBI:15377"/>
        <dbReference type="ChEBI" id="CHEBI:15378"/>
        <dbReference type="ChEBI" id="CHEBI:30616"/>
        <dbReference type="ChEBI" id="CHEBI:43474"/>
        <dbReference type="ChEBI" id="CHEBI:456216"/>
        <dbReference type="EC" id="5.6.2.3"/>
    </reaction>
</comment>
<evidence type="ECO:0000256" key="6">
    <source>
        <dbReference type="ARBA" id="ARBA00022806"/>
    </source>
</evidence>
<organism evidence="14 15">
    <name type="scientific">Nocardiopsis gilva YIM 90087</name>
    <dbReference type="NCBI Taxonomy" id="1235441"/>
    <lineage>
        <taxon>Bacteria</taxon>
        <taxon>Bacillati</taxon>
        <taxon>Actinomycetota</taxon>
        <taxon>Actinomycetes</taxon>
        <taxon>Streptosporangiales</taxon>
        <taxon>Nocardiopsidaceae</taxon>
        <taxon>Nocardiopsis</taxon>
    </lineage>
</organism>
<keyword evidence="2 12" id="KW-0639">Primosome</keyword>
<dbReference type="InterPro" id="IPR007694">
    <property type="entry name" value="DNA_helicase_DnaB-like_C"/>
</dbReference>
<dbReference type="EC" id="5.6.2.3" evidence="11 12"/>
<proteinExistence type="inferred from homology"/>
<comment type="function">
    <text evidence="12">The main replicative DNA helicase, it participates in initiation and elongation during chromosome replication. Travels ahead of the DNA replisome, separating dsDNA into templates for DNA synthesis. A processive ATP-dependent 5'-3' DNA helicase it has DNA-dependent ATPase activity.</text>
</comment>